<dbReference type="OMA" id="MEHYYEM"/>
<gene>
    <name evidence="7" type="ORF">LOTGIDRAFT_230391</name>
</gene>
<evidence type="ECO:0000256" key="5">
    <source>
        <dbReference type="SAM" id="MobiDB-lite"/>
    </source>
</evidence>
<dbReference type="AlphaFoldDB" id="V4AYX0"/>
<dbReference type="PANTHER" id="PTHR22940:SF4">
    <property type="entry name" value="PROTEIN TIMELESS HOMOLOG"/>
    <property type="match status" value="1"/>
</dbReference>
<accession>V4AYX0</accession>
<proteinExistence type="predicted"/>
<dbReference type="Pfam" id="PF04821">
    <property type="entry name" value="TIMELESS"/>
    <property type="match status" value="1"/>
</dbReference>
<keyword evidence="3" id="KW-0131">Cell cycle</keyword>
<dbReference type="InterPro" id="IPR044998">
    <property type="entry name" value="Timeless"/>
</dbReference>
<sequence>MVMHVELQATCSALGYLEGKRYIKEPDCLETVKDLIRFLKREDDTCDIRRQLGHAGIVQNDLLQLIKYYKDDAVLFDTVLRLLVNLTQPAYLCFNNQIPEDKTLRNYYLEIESHLYNYKEAFVDEELFAVLTEKIGDILKLDWEHRQEEDKLTLERMLILLRNVLHIAPDPSMEKRTDDDASLHDQVIWVFHVSGMEDMLLYIASADDERQLCMHILEIISLMFREQKPEVLASAGVKKSKSEKEAEERELEMIREQERAKRRAEFLKQSSRHSRFGGTYVVKNLKSISEREMIYHKAKGDVEAITLNDKKRRTKIAKNRQPIKNTEVCRRSTLSIRLCLKEFCVQFLENCYNPIMFAVKDNLVREKTQDHDETYYLWSVRFFMEFCRFHSKRVELVSETMSTTTFHYIYTNLLNYYEMMITEKKEAKVWGRRAHLALKAYQELMLTLDSMDRSGNPQVMESSKVIKGNLFYMMEYRDIFVTLLRKFNESQMSRAYLKDLIESTHLFVKMLEAWSKKGTLVVQKKKTKRKKKPKEATLSERKSEKKSSSSVATGPSEIELEDMWDEISSDLSAMIQGREDIPTDISPFDAASEVDVDQQRVDAMIRIQDTLRDKKPGEALAIFRAARYACD</sequence>
<dbReference type="GO" id="GO:0000076">
    <property type="term" value="P:DNA replication checkpoint signaling"/>
    <property type="evidence" value="ECO:0007669"/>
    <property type="project" value="TreeGrafter"/>
</dbReference>
<keyword evidence="8" id="KW-1185">Reference proteome</keyword>
<dbReference type="GeneID" id="20248282"/>
<dbReference type="GO" id="GO:0003677">
    <property type="term" value="F:DNA binding"/>
    <property type="evidence" value="ECO:0007669"/>
    <property type="project" value="TreeGrafter"/>
</dbReference>
<evidence type="ECO:0000313" key="8">
    <source>
        <dbReference type="Proteomes" id="UP000030746"/>
    </source>
</evidence>
<evidence type="ECO:0000256" key="1">
    <source>
        <dbReference type="ARBA" id="ARBA00004123"/>
    </source>
</evidence>
<dbReference type="EMBL" id="KB200129">
    <property type="protein sequence ID" value="ESP02893.1"/>
    <property type="molecule type" value="Genomic_DNA"/>
</dbReference>
<reference evidence="7 8" key="1">
    <citation type="journal article" date="2013" name="Nature">
        <title>Insights into bilaterian evolution from three spiralian genomes.</title>
        <authorList>
            <person name="Simakov O."/>
            <person name="Marletaz F."/>
            <person name="Cho S.J."/>
            <person name="Edsinger-Gonzales E."/>
            <person name="Havlak P."/>
            <person name="Hellsten U."/>
            <person name="Kuo D.H."/>
            <person name="Larsson T."/>
            <person name="Lv J."/>
            <person name="Arendt D."/>
            <person name="Savage R."/>
            <person name="Osoegawa K."/>
            <person name="de Jong P."/>
            <person name="Grimwood J."/>
            <person name="Chapman J.A."/>
            <person name="Shapiro H."/>
            <person name="Aerts A."/>
            <person name="Otillar R.P."/>
            <person name="Terry A.Y."/>
            <person name="Boore J.L."/>
            <person name="Grigoriev I.V."/>
            <person name="Lindberg D.R."/>
            <person name="Seaver E.C."/>
            <person name="Weisblat D.A."/>
            <person name="Putnam N.H."/>
            <person name="Rokhsar D.S."/>
        </authorList>
    </citation>
    <scope>NUCLEOTIDE SEQUENCE [LARGE SCALE GENOMIC DNA]</scope>
</reference>
<dbReference type="InterPro" id="IPR006906">
    <property type="entry name" value="Timeless_N"/>
</dbReference>
<feature type="compositionally biased region" description="Basic residues" evidence="5">
    <location>
        <begin position="524"/>
        <end position="533"/>
    </location>
</feature>
<feature type="domain" description="Timeless N-terminal" evidence="6">
    <location>
        <begin position="21"/>
        <end position="282"/>
    </location>
</feature>
<dbReference type="OrthoDB" id="310853at2759"/>
<evidence type="ECO:0000256" key="4">
    <source>
        <dbReference type="SAM" id="Coils"/>
    </source>
</evidence>
<dbReference type="GO" id="GO:0043111">
    <property type="term" value="P:replication fork arrest"/>
    <property type="evidence" value="ECO:0007669"/>
    <property type="project" value="TreeGrafter"/>
</dbReference>
<name>V4AYX0_LOTGI</name>
<comment type="subcellular location">
    <subcellularLocation>
        <location evidence="1">Nucleus</location>
    </subcellularLocation>
</comment>
<dbReference type="GO" id="GO:0031298">
    <property type="term" value="C:replication fork protection complex"/>
    <property type="evidence" value="ECO:0007669"/>
    <property type="project" value="TreeGrafter"/>
</dbReference>
<evidence type="ECO:0000313" key="7">
    <source>
        <dbReference type="EMBL" id="ESP02893.1"/>
    </source>
</evidence>
<organism evidence="7 8">
    <name type="scientific">Lottia gigantea</name>
    <name type="common">Giant owl limpet</name>
    <dbReference type="NCBI Taxonomy" id="225164"/>
    <lineage>
        <taxon>Eukaryota</taxon>
        <taxon>Metazoa</taxon>
        <taxon>Spiralia</taxon>
        <taxon>Lophotrochozoa</taxon>
        <taxon>Mollusca</taxon>
        <taxon>Gastropoda</taxon>
        <taxon>Patellogastropoda</taxon>
        <taxon>Lottioidea</taxon>
        <taxon>Lottiidae</taxon>
        <taxon>Lottia</taxon>
    </lineage>
</organism>
<feature type="compositionally biased region" description="Basic and acidic residues" evidence="5">
    <location>
        <begin position="534"/>
        <end position="547"/>
    </location>
</feature>
<dbReference type="PANTHER" id="PTHR22940">
    <property type="entry name" value="TIMEOUT/TIMELESS-2"/>
    <property type="match status" value="1"/>
</dbReference>
<dbReference type="HOGENOM" id="CLU_003493_0_0_1"/>
<dbReference type="RefSeq" id="XP_009046363.1">
    <property type="nucleotide sequence ID" value="XM_009048115.1"/>
</dbReference>
<keyword evidence="4" id="KW-0175">Coiled coil</keyword>
<dbReference type="CTD" id="20248282"/>
<dbReference type="STRING" id="225164.V4AYX0"/>
<feature type="region of interest" description="Disordered" evidence="5">
    <location>
        <begin position="524"/>
        <end position="555"/>
    </location>
</feature>
<keyword evidence="2" id="KW-0539">Nucleus</keyword>
<dbReference type="Proteomes" id="UP000030746">
    <property type="component" value="Unassembled WGS sequence"/>
</dbReference>
<feature type="coiled-coil region" evidence="4">
    <location>
        <begin position="237"/>
        <end position="264"/>
    </location>
</feature>
<evidence type="ECO:0000259" key="6">
    <source>
        <dbReference type="Pfam" id="PF04821"/>
    </source>
</evidence>
<protein>
    <recommendedName>
        <fullName evidence="6">Timeless N-terminal domain-containing protein</fullName>
    </recommendedName>
</protein>
<dbReference type="KEGG" id="lgi:LOTGIDRAFT_230391"/>
<evidence type="ECO:0000256" key="3">
    <source>
        <dbReference type="ARBA" id="ARBA00023306"/>
    </source>
</evidence>
<evidence type="ECO:0000256" key="2">
    <source>
        <dbReference type="ARBA" id="ARBA00023242"/>
    </source>
</evidence>
<dbReference type="GO" id="GO:0006281">
    <property type="term" value="P:DNA repair"/>
    <property type="evidence" value="ECO:0007669"/>
    <property type="project" value="TreeGrafter"/>
</dbReference>